<proteinExistence type="predicted"/>
<dbReference type="Proteomes" id="UP001162891">
    <property type="component" value="Chromosome"/>
</dbReference>
<organism evidence="1 2">
    <name type="scientific">Anaeromyxobacter oryzae</name>
    <dbReference type="NCBI Taxonomy" id="2918170"/>
    <lineage>
        <taxon>Bacteria</taxon>
        <taxon>Pseudomonadati</taxon>
        <taxon>Myxococcota</taxon>
        <taxon>Myxococcia</taxon>
        <taxon>Myxococcales</taxon>
        <taxon>Cystobacterineae</taxon>
        <taxon>Anaeromyxobacteraceae</taxon>
        <taxon>Anaeromyxobacter</taxon>
    </lineage>
</organism>
<evidence type="ECO:0000313" key="2">
    <source>
        <dbReference type="Proteomes" id="UP001162891"/>
    </source>
</evidence>
<dbReference type="EMBL" id="AP025591">
    <property type="protein sequence ID" value="BDG06463.1"/>
    <property type="molecule type" value="Genomic_DNA"/>
</dbReference>
<reference evidence="2" key="1">
    <citation type="journal article" date="2022" name="Int. J. Syst. Evol. Microbiol.">
        <title>Anaeromyxobacter oryzae sp. nov., Anaeromyxobacter diazotrophicus sp. nov. and Anaeromyxobacter paludicola sp. nov., isolated from paddy soils.</title>
        <authorList>
            <person name="Itoh H."/>
            <person name="Xu Z."/>
            <person name="Mise K."/>
            <person name="Masuda Y."/>
            <person name="Ushijima N."/>
            <person name="Hayakawa C."/>
            <person name="Shiratori Y."/>
            <person name="Senoo K."/>
        </authorList>
    </citation>
    <scope>NUCLEOTIDE SEQUENCE [LARGE SCALE GENOMIC DNA]</scope>
    <source>
        <strain evidence="2">Red232</strain>
    </source>
</reference>
<keyword evidence="2" id="KW-1185">Reference proteome</keyword>
<sequence>MSLEPVLPIEPVFAPVLSLVPAAEPVDVSLDAAPLPVPPIVPLLEPIDPRLESSVFVELLEPGEVVSGLVEPAPVPYFELEEEPASGDVEVLLPEPPILSVDVWPDVEDPVPDCACAGGAATSSPAIARLAAVPHPKYLIPSSPESVRRFSLEARLRGRGSCVLASIR</sequence>
<accession>A0ABM7X3T4</accession>
<evidence type="ECO:0000313" key="1">
    <source>
        <dbReference type="EMBL" id="BDG06463.1"/>
    </source>
</evidence>
<protein>
    <submittedName>
        <fullName evidence="1">Uncharacterized protein</fullName>
    </submittedName>
</protein>
<name>A0ABM7X3T4_9BACT</name>
<gene>
    <name evidence="1" type="ORF">AMOR_54590</name>
</gene>
<dbReference type="RefSeq" id="WP_248356436.1">
    <property type="nucleotide sequence ID" value="NZ_AP025591.1"/>
</dbReference>